<comment type="caution">
    <text evidence="1">The sequence shown here is derived from an EMBL/GenBank/DDBJ whole genome shotgun (WGS) entry which is preliminary data.</text>
</comment>
<protein>
    <submittedName>
        <fullName evidence="1">Uncharacterized protein</fullName>
    </submittedName>
</protein>
<proteinExistence type="predicted"/>
<sequence>MRRHNYSDVSGHGQVASLLASLRYGLTTLYKYSYLFRLSPLASTICGCWYGIWTPSIVTVTLTSGHPTLVRIVTTPGSSVVMRKY</sequence>
<dbReference type="AlphaFoldDB" id="A0A9D4JKK8"/>
<name>A0A9D4JKK8_DREPO</name>
<dbReference type="Proteomes" id="UP000828390">
    <property type="component" value="Unassembled WGS sequence"/>
</dbReference>
<evidence type="ECO:0000313" key="1">
    <source>
        <dbReference type="EMBL" id="KAH3813724.1"/>
    </source>
</evidence>
<dbReference type="EMBL" id="JAIWYP010000006">
    <property type="protein sequence ID" value="KAH3813724.1"/>
    <property type="molecule type" value="Genomic_DNA"/>
</dbReference>
<reference evidence="1" key="2">
    <citation type="submission" date="2020-11" db="EMBL/GenBank/DDBJ databases">
        <authorList>
            <person name="McCartney M.A."/>
            <person name="Auch B."/>
            <person name="Kono T."/>
            <person name="Mallez S."/>
            <person name="Becker A."/>
            <person name="Gohl D.M."/>
            <person name="Silverstein K.A.T."/>
            <person name="Koren S."/>
            <person name="Bechman K.B."/>
            <person name="Herman A."/>
            <person name="Abrahante J.E."/>
            <person name="Garbe J."/>
        </authorList>
    </citation>
    <scope>NUCLEOTIDE SEQUENCE</scope>
    <source>
        <strain evidence="1">Duluth1</strain>
        <tissue evidence="1">Whole animal</tissue>
    </source>
</reference>
<accession>A0A9D4JKK8</accession>
<reference evidence="1" key="1">
    <citation type="journal article" date="2019" name="bioRxiv">
        <title>The Genome of the Zebra Mussel, Dreissena polymorpha: A Resource for Invasive Species Research.</title>
        <authorList>
            <person name="McCartney M.A."/>
            <person name="Auch B."/>
            <person name="Kono T."/>
            <person name="Mallez S."/>
            <person name="Zhang Y."/>
            <person name="Obille A."/>
            <person name="Becker A."/>
            <person name="Abrahante J.E."/>
            <person name="Garbe J."/>
            <person name="Badalamenti J.P."/>
            <person name="Herman A."/>
            <person name="Mangelson H."/>
            <person name="Liachko I."/>
            <person name="Sullivan S."/>
            <person name="Sone E.D."/>
            <person name="Koren S."/>
            <person name="Silverstein K.A.T."/>
            <person name="Beckman K.B."/>
            <person name="Gohl D.M."/>
        </authorList>
    </citation>
    <scope>NUCLEOTIDE SEQUENCE</scope>
    <source>
        <strain evidence="1">Duluth1</strain>
        <tissue evidence="1">Whole animal</tissue>
    </source>
</reference>
<keyword evidence="2" id="KW-1185">Reference proteome</keyword>
<organism evidence="1 2">
    <name type="scientific">Dreissena polymorpha</name>
    <name type="common">Zebra mussel</name>
    <name type="synonym">Mytilus polymorpha</name>
    <dbReference type="NCBI Taxonomy" id="45954"/>
    <lineage>
        <taxon>Eukaryota</taxon>
        <taxon>Metazoa</taxon>
        <taxon>Spiralia</taxon>
        <taxon>Lophotrochozoa</taxon>
        <taxon>Mollusca</taxon>
        <taxon>Bivalvia</taxon>
        <taxon>Autobranchia</taxon>
        <taxon>Heteroconchia</taxon>
        <taxon>Euheterodonta</taxon>
        <taxon>Imparidentia</taxon>
        <taxon>Neoheterodontei</taxon>
        <taxon>Myida</taxon>
        <taxon>Dreissenoidea</taxon>
        <taxon>Dreissenidae</taxon>
        <taxon>Dreissena</taxon>
    </lineage>
</organism>
<gene>
    <name evidence="1" type="ORF">DPMN_142191</name>
</gene>
<evidence type="ECO:0000313" key="2">
    <source>
        <dbReference type="Proteomes" id="UP000828390"/>
    </source>
</evidence>